<name>A0A392V1Y1_9FABA</name>
<protein>
    <submittedName>
        <fullName evidence="1">Uncharacterized protein</fullName>
    </submittedName>
</protein>
<dbReference type="EMBL" id="LXQA011039239">
    <property type="protein sequence ID" value="MCI82266.1"/>
    <property type="molecule type" value="Genomic_DNA"/>
</dbReference>
<feature type="non-terminal residue" evidence="1">
    <location>
        <position position="1"/>
    </location>
</feature>
<proteinExistence type="predicted"/>
<dbReference type="Proteomes" id="UP000265520">
    <property type="component" value="Unassembled WGS sequence"/>
</dbReference>
<accession>A0A392V1Y1</accession>
<comment type="caution">
    <text evidence="1">The sequence shown here is derived from an EMBL/GenBank/DDBJ whole genome shotgun (WGS) entry which is preliminary data.</text>
</comment>
<organism evidence="1 2">
    <name type="scientific">Trifolium medium</name>
    <dbReference type="NCBI Taxonomy" id="97028"/>
    <lineage>
        <taxon>Eukaryota</taxon>
        <taxon>Viridiplantae</taxon>
        <taxon>Streptophyta</taxon>
        <taxon>Embryophyta</taxon>
        <taxon>Tracheophyta</taxon>
        <taxon>Spermatophyta</taxon>
        <taxon>Magnoliopsida</taxon>
        <taxon>eudicotyledons</taxon>
        <taxon>Gunneridae</taxon>
        <taxon>Pentapetalae</taxon>
        <taxon>rosids</taxon>
        <taxon>fabids</taxon>
        <taxon>Fabales</taxon>
        <taxon>Fabaceae</taxon>
        <taxon>Papilionoideae</taxon>
        <taxon>50 kb inversion clade</taxon>
        <taxon>NPAAA clade</taxon>
        <taxon>Hologalegina</taxon>
        <taxon>IRL clade</taxon>
        <taxon>Trifolieae</taxon>
        <taxon>Trifolium</taxon>
    </lineage>
</organism>
<reference evidence="1 2" key="1">
    <citation type="journal article" date="2018" name="Front. Plant Sci.">
        <title>Red Clover (Trifolium pratense) and Zigzag Clover (T. medium) - A Picture of Genomic Similarities and Differences.</title>
        <authorList>
            <person name="Dluhosova J."/>
            <person name="Istvanek J."/>
            <person name="Nedelnik J."/>
            <person name="Repkova J."/>
        </authorList>
    </citation>
    <scope>NUCLEOTIDE SEQUENCE [LARGE SCALE GENOMIC DNA]</scope>
    <source>
        <strain evidence="2">cv. 10/8</strain>
        <tissue evidence="1">Leaf</tissue>
    </source>
</reference>
<sequence length="25" mass="2671">SSYILVEAFLAVALNIGFLGAEEPF</sequence>
<dbReference type="AlphaFoldDB" id="A0A392V1Y1"/>
<keyword evidence="2" id="KW-1185">Reference proteome</keyword>
<evidence type="ECO:0000313" key="1">
    <source>
        <dbReference type="EMBL" id="MCI82266.1"/>
    </source>
</evidence>
<evidence type="ECO:0000313" key="2">
    <source>
        <dbReference type="Proteomes" id="UP000265520"/>
    </source>
</evidence>